<evidence type="ECO:0000313" key="2">
    <source>
        <dbReference type="Proteomes" id="UP000001321"/>
    </source>
</evidence>
<gene>
    <name evidence="1" type="ordered locus">OE_5315R</name>
</gene>
<protein>
    <submittedName>
        <fullName evidence="1">Uncharacterized protein</fullName>
    </submittedName>
</protein>
<dbReference type="KEGG" id="hsl:OE_5315R"/>
<dbReference type="Proteomes" id="UP000001321">
    <property type="component" value="Plasmid PHS3"/>
</dbReference>
<reference evidence="1 2" key="1">
    <citation type="journal article" date="2008" name="Genomics">
        <title>Evolution in the laboratory: the genome of Halobacterium salinarum strain R1 compared to that of strain NRC-1.</title>
        <authorList>
            <person name="Pfeiffer F."/>
            <person name="Schuster S.C."/>
            <person name="Broicher A."/>
            <person name="Falb M."/>
            <person name="Palm P."/>
            <person name="Rodewald K."/>
            <person name="Ruepp A."/>
            <person name="Soppa J."/>
            <person name="Tittor J."/>
            <person name="Oesterhelt D."/>
        </authorList>
    </citation>
    <scope>NUCLEOTIDE SEQUENCE [LARGE SCALE GENOMIC DNA]</scope>
    <source>
        <strain evidence="2">ATCC 29341 / DSM 671 / R1</strain>
        <plasmid evidence="2">Plasmid PHS3</plasmid>
    </source>
</reference>
<dbReference type="AlphaFoldDB" id="B0RA30"/>
<keyword evidence="1" id="KW-0614">Plasmid</keyword>
<sequence length="114" mass="11642">MPAEVAIWMLSELQSFAPTGCSGTYPTSPLVSLPSCYGLVRSAGGYSSNLIIANVDLFYIVASLSLYCTPAGVGLTCGGGPKTTRSCESGDQRPIQGVCVHGSVSASAVSGRPH</sequence>
<dbReference type="HOGENOM" id="CLU_2115422_0_0_2"/>
<proteinExistence type="predicted"/>
<geneLocation type="plasmid" evidence="1 2">
    <name>PHS3</name>
</geneLocation>
<dbReference type="EnsemblBacteria" id="CAP15625">
    <property type="protein sequence ID" value="CAP15625"/>
    <property type="gene ID" value="OE_5315R"/>
</dbReference>
<dbReference type="EMBL" id="AM774418">
    <property type="protein sequence ID" value="CAP15625.1"/>
    <property type="molecule type" value="Genomic_DNA"/>
</dbReference>
<organism evidence="1 2">
    <name type="scientific">Halobacterium salinarum (strain ATCC 29341 / DSM 671 / R1)</name>
    <dbReference type="NCBI Taxonomy" id="478009"/>
    <lineage>
        <taxon>Archaea</taxon>
        <taxon>Methanobacteriati</taxon>
        <taxon>Methanobacteriota</taxon>
        <taxon>Stenosarchaea group</taxon>
        <taxon>Halobacteria</taxon>
        <taxon>Halobacteriales</taxon>
        <taxon>Halobacteriaceae</taxon>
        <taxon>Halobacterium</taxon>
        <taxon>Halobacterium salinarum NRC-34001</taxon>
    </lineage>
</organism>
<accession>B0RA30</accession>
<evidence type="ECO:0000313" key="1">
    <source>
        <dbReference type="EMBL" id="CAP15625.1"/>
    </source>
</evidence>
<name>B0RA30_HALS3</name>